<evidence type="ECO:0000313" key="6">
    <source>
        <dbReference type="EMBL" id="DAZ96454.1"/>
    </source>
</evidence>
<proteinExistence type="inferred from homology"/>
<dbReference type="InterPro" id="IPR008271">
    <property type="entry name" value="Ser/Thr_kinase_AS"/>
</dbReference>
<keyword evidence="4" id="KW-0418">Kinase</keyword>
<keyword evidence="7" id="KW-1185">Reference proteome</keyword>
<dbReference type="PROSITE" id="PS00107">
    <property type="entry name" value="PROTEIN_KINASE_ATP"/>
    <property type="match status" value="1"/>
</dbReference>
<dbReference type="Proteomes" id="UP001146120">
    <property type="component" value="Unassembled WGS sequence"/>
</dbReference>
<keyword evidence="4" id="KW-0723">Serine/threonine-protein kinase</keyword>
<dbReference type="CDD" id="cd05117">
    <property type="entry name" value="STKc_CAMK"/>
    <property type="match status" value="1"/>
</dbReference>
<evidence type="ECO:0000259" key="5">
    <source>
        <dbReference type="PROSITE" id="PS50011"/>
    </source>
</evidence>
<protein>
    <recommendedName>
        <fullName evidence="5">Protein kinase domain-containing protein</fullName>
    </recommendedName>
</protein>
<dbReference type="GO" id="GO:0005524">
    <property type="term" value="F:ATP binding"/>
    <property type="evidence" value="ECO:0007669"/>
    <property type="project" value="UniProtKB-UniRule"/>
</dbReference>
<dbReference type="InterPro" id="IPR000719">
    <property type="entry name" value="Prot_kinase_dom"/>
</dbReference>
<dbReference type="SUPFAM" id="SSF56112">
    <property type="entry name" value="Protein kinase-like (PK-like)"/>
    <property type="match status" value="1"/>
</dbReference>
<keyword evidence="2 3" id="KW-0067">ATP-binding</keyword>
<comment type="similarity">
    <text evidence="4">Belongs to the protein kinase superfamily.</text>
</comment>
<dbReference type="PANTHER" id="PTHR24347">
    <property type="entry name" value="SERINE/THREONINE-PROTEIN KINASE"/>
    <property type="match status" value="1"/>
</dbReference>
<feature type="binding site" evidence="3">
    <location>
        <position position="44"/>
    </location>
    <ligand>
        <name>ATP</name>
        <dbReference type="ChEBI" id="CHEBI:30616"/>
    </ligand>
</feature>
<keyword evidence="1 3" id="KW-0547">Nucleotide-binding</keyword>
<evidence type="ECO:0000256" key="4">
    <source>
        <dbReference type="RuleBase" id="RU000304"/>
    </source>
</evidence>
<name>A0AAV2YT99_9STRA</name>
<dbReference type="Pfam" id="PF00069">
    <property type="entry name" value="Pkinase"/>
    <property type="match status" value="1"/>
</dbReference>
<dbReference type="SMART" id="SM00220">
    <property type="entry name" value="S_TKc"/>
    <property type="match status" value="1"/>
</dbReference>
<dbReference type="InterPro" id="IPR011009">
    <property type="entry name" value="Kinase-like_dom_sf"/>
</dbReference>
<comment type="caution">
    <text evidence="6">The sequence shown here is derived from an EMBL/GenBank/DDBJ whole genome shotgun (WGS) entry which is preliminary data.</text>
</comment>
<dbReference type="PROSITE" id="PS50011">
    <property type="entry name" value="PROTEIN_KINASE_DOM"/>
    <property type="match status" value="1"/>
</dbReference>
<dbReference type="PROSITE" id="PS00108">
    <property type="entry name" value="PROTEIN_KINASE_ST"/>
    <property type="match status" value="1"/>
</dbReference>
<reference evidence="6" key="2">
    <citation type="journal article" date="2023" name="Microbiol Resour">
        <title>Decontamination and Annotation of the Draft Genome Sequence of the Oomycete Lagenidium giganteum ARSEF 373.</title>
        <authorList>
            <person name="Morgan W.R."/>
            <person name="Tartar A."/>
        </authorList>
    </citation>
    <scope>NUCLEOTIDE SEQUENCE</scope>
    <source>
        <strain evidence="6">ARSEF 373</strain>
    </source>
</reference>
<gene>
    <name evidence="6" type="ORF">N0F65_006500</name>
</gene>
<evidence type="ECO:0000256" key="1">
    <source>
        <dbReference type="ARBA" id="ARBA00022741"/>
    </source>
</evidence>
<feature type="domain" description="Protein kinase" evidence="5">
    <location>
        <begin position="15"/>
        <end position="278"/>
    </location>
</feature>
<dbReference type="GO" id="GO:0004674">
    <property type="term" value="F:protein serine/threonine kinase activity"/>
    <property type="evidence" value="ECO:0007669"/>
    <property type="project" value="UniProtKB-KW"/>
</dbReference>
<dbReference type="AlphaFoldDB" id="A0AAV2YT99"/>
<evidence type="ECO:0000256" key="2">
    <source>
        <dbReference type="ARBA" id="ARBA00022840"/>
    </source>
</evidence>
<reference evidence="6" key="1">
    <citation type="submission" date="2022-11" db="EMBL/GenBank/DDBJ databases">
        <authorList>
            <person name="Morgan W.R."/>
            <person name="Tartar A."/>
        </authorList>
    </citation>
    <scope>NUCLEOTIDE SEQUENCE</scope>
    <source>
        <strain evidence="6">ARSEF 373</strain>
    </source>
</reference>
<evidence type="ECO:0000256" key="3">
    <source>
        <dbReference type="PROSITE-ProRule" id="PRU10141"/>
    </source>
</evidence>
<dbReference type="FunFam" id="1.10.510.10:FF:000571">
    <property type="entry name" value="Maternal embryonic leucine zipper kinase"/>
    <property type="match status" value="1"/>
</dbReference>
<dbReference type="EMBL" id="DAKRPA010000167">
    <property type="protein sequence ID" value="DAZ96454.1"/>
    <property type="molecule type" value="Genomic_DNA"/>
</dbReference>
<sequence>MGRQQQQPARLQQEYEVAGVIGEGGFGLVRAATHKRTKTPVAVKTMTKDQTSHEKFWQEVAILKQLGGQHNVLELRDAFETSDSYVLVTELVEGGELFDHLMTTGVFAESKAKQLVQQVCHALSYMHSRNVVHADIKPENILIADDAADQMQIRLIDFGVAYREHDILERLRSVHDGLGTVAYAAPEFITMQESGCAVDMWALGVVLYVILAGRHPFDVTNDATDAQLKERILAGQFDMDALNECGVSDEARDLIHRLLVVDPAERLTAVEALNHAWLADC</sequence>
<dbReference type="Gene3D" id="1.10.510.10">
    <property type="entry name" value="Transferase(Phosphotransferase) domain 1"/>
    <property type="match status" value="1"/>
</dbReference>
<keyword evidence="4" id="KW-0808">Transferase</keyword>
<accession>A0AAV2YT99</accession>
<evidence type="ECO:0000313" key="7">
    <source>
        <dbReference type="Proteomes" id="UP001146120"/>
    </source>
</evidence>
<dbReference type="InterPro" id="IPR017441">
    <property type="entry name" value="Protein_kinase_ATP_BS"/>
</dbReference>
<organism evidence="6 7">
    <name type="scientific">Lagenidium giganteum</name>
    <dbReference type="NCBI Taxonomy" id="4803"/>
    <lineage>
        <taxon>Eukaryota</taxon>
        <taxon>Sar</taxon>
        <taxon>Stramenopiles</taxon>
        <taxon>Oomycota</taxon>
        <taxon>Peronosporomycetes</taxon>
        <taxon>Pythiales</taxon>
        <taxon>Pythiaceae</taxon>
    </lineage>
</organism>